<reference evidence="1" key="1">
    <citation type="submission" date="2024-03" db="EMBL/GenBank/DDBJ databases">
        <title>Whole genome sequecning of epiphytes from Marcgravia umbellata leaves.</title>
        <authorList>
            <person name="Kumar G."/>
            <person name="Savka M.A."/>
        </authorList>
    </citation>
    <scope>NUCLEOTIDE SEQUENCE</scope>
    <source>
        <strain evidence="1">RIT_BL5</strain>
    </source>
</reference>
<comment type="caution">
    <text evidence="1">The sequence shown here is derived from an EMBL/GenBank/DDBJ whole genome shotgun (WGS) entry which is preliminary data.</text>
</comment>
<evidence type="ECO:0000313" key="2">
    <source>
        <dbReference type="Proteomes" id="UP001380953"/>
    </source>
</evidence>
<accession>A0ACC6PA55</accession>
<proteinExistence type="predicted"/>
<sequence length="179" mass="20056">MVRNTREEIEAALKDLCDGLSPFQKMDSFEDFVKMHTDVYDTFGDGSFDILLDILLFPPRLGRIDAEDFKYVLADALAAIGKRNTRYALDKIRTLIDIKRIRPVLINAIGGLGSKDGLPILEPLLQLDGLSENDLMELACAFGDIGGKKAIESLETMKRNFGDHSPDLLKAIENELERR</sequence>
<organism evidence="1 2">
    <name type="scientific">Saccharibacillus sacchari</name>
    <dbReference type="NCBI Taxonomy" id="456493"/>
    <lineage>
        <taxon>Bacteria</taxon>
        <taxon>Bacillati</taxon>
        <taxon>Bacillota</taxon>
        <taxon>Bacilli</taxon>
        <taxon>Bacillales</taxon>
        <taxon>Paenibacillaceae</taxon>
        <taxon>Saccharibacillus</taxon>
    </lineage>
</organism>
<protein>
    <submittedName>
        <fullName evidence="1">HEAT repeat domain-containing protein</fullName>
    </submittedName>
</protein>
<gene>
    <name evidence="1" type="ORF">WKI47_07860</name>
</gene>
<dbReference type="EMBL" id="JBBKAR010000026">
    <property type="protein sequence ID" value="MEJ8303816.1"/>
    <property type="molecule type" value="Genomic_DNA"/>
</dbReference>
<evidence type="ECO:0000313" key="1">
    <source>
        <dbReference type="EMBL" id="MEJ8303816.1"/>
    </source>
</evidence>
<keyword evidence="2" id="KW-1185">Reference proteome</keyword>
<dbReference type="Proteomes" id="UP001380953">
    <property type="component" value="Unassembled WGS sequence"/>
</dbReference>
<name>A0ACC6PA55_9BACL</name>